<dbReference type="OrthoDB" id="2720271at2"/>
<dbReference type="EMBL" id="RHIB01000001">
    <property type="protein sequence ID" value="RNA69961.1"/>
    <property type="molecule type" value="Genomic_DNA"/>
</dbReference>
<accession>A0A3M7TXF4</accession>
<organism evidence="1 2">
    <name type="scientific">Alteribacter keqinensis</name>
    <dbReference type="NCBI Taxonomy" id="2483800"/>
    <lineage>
        <taxon>Bacteria</taxon>
        <taxon>Bacillati</taxon>
        <taxon>Bacillota</taxon>
        <taxon>Bacilli</taxon>
        <taxon>Bacillales</taxon>
        <taxon>Bacillaceae</taxon>
        <taxon>Alteribacter</taxon>
    </lineage>
</organism>
<evidence type="ECO:0000313" key="2">
    <source>
        <dbReference type="Proteomes" id="UP000278746"/>
    </source>
</evidence>
<keyword evidence="2" id="KW-1185">Reference proteome</keyword>
<comment type="caution">
    <text evidence="1">The sequence shown here is derived from an EMBL/GenBank/DDBJ whole genome shotgun (WGS) entry which is preliminary data.</text>
</comment>
<protein>
    <submittedName>
        <fullName evidence="1">Uncharacterized protein</fullName>
    </submittedName>
</protein>
<dbReference type="Proteomes" id="UP000278746">
    <property type="component" value="Unassembled WGS sequence"/>
</dbReference>
<sequence>MNERRYEFARHQCIQRLPEPERSVYLFVEKRELSLADEAVSENHYVRLLQQQSPIFAAAEHFKMEAAVVFETVQRIEASLEAKVSEYEKRLKLIDYTDEFRLQGLCLADERVKYYFLV</sequence>
<name>A0A3M7TXF4_9BACI</name>
<proteinExistence type="predicted"/>
<dbReference type="AlphaFoldDB" id="A0A3M7TXF4"/>
<evidence type="ECO:0000313" key="1">
    <source>
        <dbReference type="EMBL" id="RNA69961.1"/>
    </source>
</evidence>
<gene>
    <name evidence="1" type="ORF">EBO34_08525</name>
</gene>
<dbReference type="RefSeq" id="WP_122897473.1">
    <property type="nucleotide sequence ID" value="NZ_RHIB01000001.1"/>
</dbReference>
<reference evidence="1 2" key="1">
    <citation type="submission" date="2018-10" db="EMBL/GenBank/DDBJ databases">
        <title>Bacillus Keqinensis sp. nov., a moderately halophilic bacterium isolated from a saline-alkaline lake.</title>
        <authorList>
            <person name="Wang H."/>
        </authorList>
    </citation>
    <scope>NUCLEOTIDE SEQUENCE [LARGE SCALE GENOMIC DNA]</scope>
    <source>
        <strain evidence="1 2">KQ-3</strain>
    </source>
</reference>